<dbReference type="InterPro" id="IPR049317">
    <property type="entry name" value="GCIP-like_N"/>
</dbReference>
<dbReference type="FunFam" id="1.20.1410.10:FF:000005">
    <property type="entry name" value="cyclin-D1-binding protein 1"/>
    <property type="match status" value="1"/>
</dbReference>
<reference evidence="3" key="1">
    <citation type="submission" date="2023-04" db="EMBL/GenBank/DDBJ databases">
        <title>Chromosome-level genome of Chaenocephalus aceratus.</title>
        <authorList>
            <person name="Park H."/>
        </authorList>
    </citation>
    <scope>NUCLEOTIDE SEQUENCE</scope>
    <source>
        <strain evidence="3">DE</strain>
        <tissue evidence="3">Muscle</tissue>
    </source>
</reference>
<evidence type="ECO:0000259" key="2">
    <source>
        <dbReference type="SMART" id="SM00460"/>
    </source>
</evidence>
<dbReference type="Proteomes" id="UP001228049">
    <property type="component" value="Unassembled WGS sequence"/>
</dbReference>
<dbReference type="GO" id="GO:0003810">
    <property type="term" value="F:protein-glutamine gamma-glutamyltransferase activity"/>
    <property type="evidence" value="ECO:0007669"/>
    <property type="project" value="InterPro"/>
</dbReference>
<dbReference type="SUPFAM" id="SSF81296">
    <property type="entry name" value="E set domains"/>
    <property type="match status" value="1"/>
</dbReference>
<dbReference type="Gene3D" id="1.20.1410.10">
    <property type="entry name" value="I/LWEQ domain"/>
    <property type="match status" value="1"/>
</dbReference>
<dbReference type="InterPro" id="IPR013783">
    <property type="entry name" value="Ig-like_fold"/>
</dbReference>
<dbReference type="InterPro" id="IPR002931">
    <property type="entry name" value="Transglutaminase-like"/>
</dbReference>
<keyword evidence="4" id="KW-1185">Reference proteome</keyword>
<name>A0AAD9CHG5_DISEL</name>
<dbReference type="InterPro" id="IPR049318">
    <property type="entry name" value="GCIP_C"/>
</dbReference>
<evidence type="ECO:0000313" key="4">
    <source>
        <dbReference type="Proteomes" id="UP001228049"/>
    </source>
</evidence>
<dbReference type="InterPro" id="IPR038765">
    <property type="entry name" value="Papain-like_cys_pep_sf"/>
</dbReference>
<dbReference type="Pfam" id="PF01841">
    <property type="entry name" value="Transglut_core"/>
    <property type="match status" value="1"/>
</dbReference>
<dbReference type="SUPFAM" id="SSF54001">
    <property type="entry name" value="Cysteine proteinases"/>
    <property type="match status" value="1"/>
</dbReference>
<gene>
    <name evidence="3" type="ORF">KUDE01_004714</name>
</gene>
<comment type="caution">
    <text evidence="3">The sequence shown here is derived from an EMBL/GenBank/DDBJ whole genome shotgun (WGS) entry which is preliminary data.</text>
</comment>
<dbReference type="Gene3D" id="1.20.1420.10">
    <property type="entry name" value="Talin, central domain"/>
    <property type="match status" value="1"/>
</dbReference>
<accession>A0AAD9CHG5</accession>
<feature type="compositionally biased region" description="Acidic residues" evidence="1">
    <location>
        <begin position="648"/>
        <end position="669"/>
    </location>
</feature>
<dbReference type="InterPro" id="IPR036238">
    <property type="entry name" value="Transglutaminase_C_sf"/>
</dbReference>
<dbReference type="SMART" id="SM00460">
    <property type="entry name" value="TGc"/>
    <property type="match status" value="1"/>
</dbReference>
<feature type="compositionally biased region" description="Basic and acidic residues" evidence="1">
    <location>
        <begin position="634"/>
        <end position="647"/>
    </location>
</feature>
<dbReference type="PANTHER" id="PTHR11590:SF6">
    <property type="entry name" value="PROTEIN-GLUTAMINE GAMMA-GLUTAMYLTRANSFERASE 2"/>
    <property type="match status" value="1"/>
</dbReference>
<organism evidence="3 4">
    <name type="scientific">Dissostichus eleginoides</name>
    <name type="common">Patagonian toothfish</name>
    <name type="synonym">Dissostichus amissus</name>
    <dbReference type="NCBI Taxonomy" id="100907"/>
    <lineage>
        <taxon>Eukaryota</taxon>
        <taxon>Metazoa</taxon>
        <taxon>Chordata</taxon>
        <taxon>Craniata</taxon>
        <taxon>Vertebrata</taxon>
        <taxon>Euteleostomi</taxon>
        <taxon>Actinopterygii</taxon>
        <taxon>Neopterygii</taxon>
        <taxon>Teleostei</taxon>
        <taxon>Neoteleostei</taxon>
        <taxon>Acanthomorphata</taxon>
        <taxon>Eupercaria</taxon>
        <taxon>Perciformes</taxon>
        <taxon>Notothenioidei</taxon>
        <taxon>Nototheniidae</taxon>
        <taxon>Dissostichus</taxon>
    </lineage>
</organism>
<evidence type="ECO:0000313" key="3">
    <source>
        <dbReference type="EMBL" id="KAK1901749.1"/>
    </source>
</evidence>
<dbReference type="AlphaFoldDB" id="A0AAD9CHG5"/>
<proteinExistence type="predicted"/>
<dbReference type="Gene3D" id="2.60.40.10">
    <property type="entry name" value="Immunoglobulins"/>
    <property type="match status" value="2"/>
</dbReference>
<dbReference type="InterPro" id="IPR036985">
    <property type="entry name" value="Transglutaminase-like_sf"/>
</dbReference>
<dbReference type="InterPro" id="IPR050779">
    <property type="entry name" value="Transglutaminase"/>
</dbReference>
<dbReference type="PANTHER" id="PTHR11590">
    <property type="entry name" value="PROTEIN-GLUTAMINE GAMMA-GLUTAMYLTRANSFERASE"/>
    <property type="match status" value="1"/>
</dbReference>
<dbReference type="Gene3D" id="3.90.260.10">
    <property type="entry name" value="Transglutaminase-like"/>
    <property type="match status" value="2"/>
</dbReference>
<dbReference type="GO" id="GO:0007399">
    <property type="term" value="P:nervous system development"/>
    <property type="evidence" value="ECO:0007669"/>
    <property type="project" value="UniProtKB-ARBA"/>
</dbReference>
<dbReference type="EMBL" id="JASDAP010000006">
    <property type="protein sequence ID" value="KAK1901749.1"/>
    <property type="molecule type" value="Genomic_DNA"/>
</dbReference>
<dbReference type="Pfam" id="PF13324">
    <property type="entry name" value="GCIP_N"/>
    <property type="match status" value="1"/>
</dbReference>
<dbReference type="SUPFAM" id="SSF49309">
    <property type="entry name" value="Transglutaminase, two C-terminal domains"/>
    <property type="match status" value="2"/>
</dbReference>
<dbReference type="Pfam" id="PF20936">
    <property type="entry name" value="GCIP_C"/>
    <property type="match status" value="1"/>
</dbReference>
<protein>
    <submittedName>
        <fullName evidence="3">Cyclin-D1-binding protein 1 like</fullName>
    </submittedName>
</protein>
<feature type="domain" description="Transglutaminase-like" evidence="2">
    <location>
        <begin position="495"/>
        <end position="579"/>
    </location>
</feature>
<feature type="region of interest" description="Disordered" evidence="1">
    <location>
        <begin position="623"/>
        <end position="682"/>
    </location>
</feature>
<dbReference type="InterPro" id="IPR014756">
    <property type="entry name" value="Ig_E-set"/>
</dbReference>
<evidence type="ECO:0000256" key="1">
    <source>
        <dbReference type="SAM" id="MobiDB-lite"/>
    </source>
</evidence>
<sequence>MSADNSVGNVSVPLRNLLNSIQCMRDRVRDGESNESDGVFDLSNFWDTLNQAVKAVSQEATKLSVAFSKPPLPSQQDGEKLSEWILKSVLSLSTVRDATVDVLEGVTQLVDVILSSPLQSLSHEQLTSTGGVWSACDSFTQLPRDNKAALLVVLSAQIGVVKDAIEEIEQALSEVHDPFSDVLDDDQEPRGNQDTYWSEKDRRVIGPCQGLMKASAACLRKLTSAVKTHGDVSTPQNVAQLDDLADITKELSPGVDDLALCLYPPMDYSGVEDNVSKLGALLKKVLEIIRCSHVCGESQLTWVQFLDGAVDHNLQKTKDLLQQDRQIPTEKQGTLSLFGVPDVATRSRSAIAVWKADLHKDSSLQTLVLNLTPPAVTPVGEWILTVKLGGEEMLLGKLVVLYNPWCPVAKFEDNMVDICLRMLDLNLKHGKDPADDVSARCNPIYVSRVVSAMINSVDDRGVLAGNWSPPYVGGQNPTHWSGSYPILRQWYNLGSHPVKFGQCWVFAGVMCSVMRLLGIPCRVVTNFQSAHDTNSNLTIDEYHSDYGVAKKTSPDSIWNFHEKSNKVYCCGPTPVKAILKGETNQKYDTPFVFSEVNADCVDWLVKADNSKVKISTNTNRVGQNISTKSVGSRKRMDITDSYKHREETEEGAQSEEEDDDESEEEDGEEAGNGTTGNPDAVTSPVIMHFEEVTPPRNGKDVRLKLVLQSESSSVRSLSVHISVQAMRYDGVPTMNIQTRVKDKILLPRRDLFIPIRVPFLAYNKAMLDCNSLKVSALVTDKERPNNTYLAEDDVVLIDPPISLTVLRMADLKPNNRIRVTFSFVSCKSGKRTLVADIDCSTFRDIKASCIVNVQP</sequence>